<dbReference type="RefSeq" id="WP_138932801.1">
    <property type="nucleotide sequence ID" value="NZ_SWMU01000006.1"/>
</dbReference>
<dbReference type="Proteomes" id="UP000306552">
    <property type="component" value="Unassembled WGS sequence"/>
</dbReference>
<accession>A0A4U5TND5</accession>
<dbReference type="OrthoDB" id="5735516at2"/>
<evidence type="ECO:0000313" key="1">
    <source>
        <dbReference type="EMBL" id="TKS55430.1"/>
    </source>
</evidence>
<dbReference type="EMBL" id="SWMU01000006">
    <property type="protein sequence ID" value="TKS55430.1"/>
    <property type="molecule type" value="Genomic_DNA"/>
</dbReference>
<gene>
    <name evidence="1" type="ORF">FCN74_11745</name>
</gene>
<proteinExistence type="predicted"/>
<protein>
    <recommendedName>
        <fullName evidence="3">Peptidase E</fullName>
    </recommendedName>
</protein>
<dbReference type="Pfam" id="PF20420">
    <property type="entry name" value="DUF6702"/>
    <property type="match status" value="1"/>
</dbReference>
<reference evidence="1 2" key="1">
    <citation type="submission" date="2019-04" db="EMBL/GenBank/DDBJ databases">
        <title>Psychroflexus halotolerans sp. nov., isolated from a marine solar saltern.</title>
        <authorList>
            <person name="Feng X."/>
        </authorList>
    </citation>
    <scope>NUCLEOTIDE SEQUENCE [LARGE SCALE GENOMIC DNA]</scope>
    <source>
        <strain evidence="1 2">WDS2C27</strain>
    </source>
</reference>
<organism evidence="1 2">
    <name type="scientific">Mesohalobacter halotolerans</name>
    <dbReference type="NCBI Taxonomy" id="1883405"/>
    <lineage>
        <taxon>Bacteria</taxon>
        <taxon>Pseudomonadati</taxon>
        <taxon>Bacteroidota</taxon>
        <taxon>Flavobacteriia</taxon>
        <taxon>Flavobacteriales</taxon>
        <taxon>Flavobacteriaceae</taxon>
        <taxon>Mesohalobacter</taxon>
    </lineage>
</organism>
<sequence length="166" mass="19871">MTKLLCICTIAFAQFFSILNHEYYVGLTEVKFNPDKERLEIISRLFYDDFENVLKARYGKDLKLRPVKQSKDIEAYIKLYFDKKLRFKTGDQTHKLSYLGYEFEDDRIHIYFKINHIKNFNTLNIQNLLLTDVIEDQKNIVHCFKLNQKESVLLTRDKSEAVLKFN</sequence>
<keyword evidence="2" id="KW-1185">Reference proteome</keyword>
<evidence type="ECO:0000313" key="2">
    <source>
        <dbReference type="Proteomes" id="UP000306552"/>
    </source>
</evidence>
<comment type="caution">
    <text evidence="1">The sequence shown here is derived from an EMBL/GenBank/DDBJ whole genome shotgun (WGS) entry which is preliminary data.</text>
</comment>
<dbReference type="InterPro" id="IPR046525">
    <property type="entry name" value="DUF6702"/>
</dbReference>
<evidence type="ECO:0008006" key="3">
    <source>
        <dbReference type="Google" id="ProtNLM"/>
    </source>
</evidence>
<dbReference type="AlphaFoldDB" id="A0A4U5TND5"/>
<name>A0A4U5TND5_9FLAO</name>